<feature type="transmembrane region" description="Helical" evidence="1">
    <location>
        <begin position="12"/>
        <end position="33"/>
    </location>
</feature>
<evidence type="ECO:0000313" key="3">
    <source>
        <dbReference type="Proteomes" id="UP000066480"/>
    </source>
</evidence>
<keyword evidence="3" id="KW-1185">Reference proteome</keyword>
<dbReference type="RefSeq" id="WP_052592415.1">
    <property type="nucleotide sequence ID" value="NZ_CP011112.1"/>
</dbReference>
<keyword evidence="1" id="KW-1133">Transmembrane helix</keyword>
<proteinExistence type="predicted"/>
<keyword evidence="1" id="KW-0472">Membrane</keyword>
<sequence>MSDDHDENHGHSVAAWTGVFALIIASGLISVGVAWGAHLWTFLGIAVGVVGFVGSIVLSKTGFGVEAKRLQAQGHQGVR</sequence>
<gene>
    <name evidence="2" type="ORF">VV02_14205</name>
</gene>
<dbReference type="Proteomes" id="UP000066480">
    <property type="component" value="Chromosome"/>
</dbReference>
<protein>
    <submittedName>
        <fullName evidence="2">Uncharacterized protein</fullName>
    </submittedName>
</protein>
<dbReference type="AlphaFoldDB" id="A0A0K1JJ77"/>
<dbReference type="STRING" id="571913.VV02_14205"/>
<dbReference type="EMBL" id="CP011112">
    <property type="protein sequence ID" value="AKU16751.1"/>
    <property type="molecule type" value="Genomic_DNA"/>
</dbReference>
<dbReference type="KEGG" id="lmoi:VV02_14205"/>
<evidence type="ECO:0000313" key="2">
    <source>
        <dbReference type="EMBL" id="AKU16751.1"/>
    </source>
</evidence>
<evidence type="ECO:0000256" key="1">
    <source>
        <dbReference type="SAM" id="Phobius"/>
    </source>
</evidence>
<dbReference type="OrthoDB" id="3872677at2"/>
<organism evidence="2 3">
    <name type="scientific">Luteipulveratus mongoliensis</name>
    <dbReference type="NCBI Taxonomy" id="571913"/>
    <lineage>
        <taxon>Bacteria</taxon>
        <taxon>Bacillati</taxon>
        <taxon>Actinomycetota</taxon>
        <taxon>Actinomycetes</taxon>
        <taxon>Micrococcales</taxon>
        <taxon>Dermacoccaceae</taxon>
        <taxon>Luteipulveratus</taxon>
    </lineage>
</organism>
<feature type="transmembrane region" description="Helical" evidence="1">
    <location>
        <begin position="39"/>
        <end position="59"/>
    </location>
</feature>
<keyword evidence="1" id="KW-0812">Transmembrane</keyword>
<name>A0A0K1JJ77_9MICO</name>
<dbReference type="NCBIfam" id="NF041681">
    <property type="entry name" value="HGxxPAAW"/>
    <property type="match status" value="1"/>
</dbReference>
<reference evidence="2 3" key="1">
    <citation type="submission" date="2015-03" db="EMBL/GenBank/DDBJ databases">
        <title>Luteipulveratus halotolerans sp. nov., a novel actinobacterium (Dermacoccaceae) from Sarawak, Malaysia.</title>
        <authorList>
            <person name="Juboi H."/>
            <person name="Basik A."/>
            <person name="Shamsul S.S."/>
            <person name="Arnold P."/>
            <person name="Schmitt E.K."/>
            <person name="Sanglier J.-J."/>
            <person name="Yeo T."/>
        </authorList>
    </citation>
    <scope>NUCLEOTIDE SEQUENCE [LARGE SCALE GENOMIC DNA]</scope>
    <source>
        <strain evidence="2 3">MN07-A0370</strain>
    </source>
</reference>
<accession>A0A0K1JJ77</accession>